<keyword evidence="1" id="KW-0479">Metal-binding</keyword>
<dbReference type="InterPro" id="IPR000917">
    <property type="entry name" value="Sulfatase_N"/>
</dbReference>
<evidence type="ECO:0000259" key="3">
    <source>
        <dbReference type="Pfam" id="PF00884"/>
    </source>
</evidence>
<dbReference type="Pfam" id="PF00884">
    <property type="entry name" value="Sulfatase"/>
    <property type="match status" value="1"/>
</dbReference>
<evidence type="ECO:0000256" key="1">
    <source>
        <dbReference type="ARBA" id="ARBA00022723"/>
    </source>
</evidence>
<evidence type="ECO:0000256" key="2">
    <source>
        <dbReference type="ARBA" id="ARBA00022801"/>
    </source>
</evidence>
<dbReference type="PANTHER" id="PTHR45953:SF1">
    <property type="entry name" value="IDURONATE 2-SULFATASE"/>
    <property type="match status" value="1"/>
</dbReference>
<feature type="domain" description="Sulfatase N-terminal" evidence="3">
    <location>
        <begin position="51"/>
        <end position="224"/>
    </location>
</feature>
<gene>
    <name evidence="4" type="ORF">S01H1_21995</name>
</gene>
<dbReference type="InterPro" id="IPR036770">
    <property type="entry name" value="Ankyrin_rpt-contain_sf"/>
</dbReference>
<dbReference type="SUPFAM" id="SSF48403">
    <property type="entry name" value="Ankyrin repeat"/>
    <property type="match status" value="1"/>
</dbReference>
<dbReference type="AlphaFoldDB" id="X0VDZ1"/>
<name>X0VDZ1_9ZZZZ</name>
<sequence length="224" mass="25740">VPEETAAHLRFIHYARDCDVVGMAKNLWTNDFINRPDKDGKTALTEAVSCAVTDANWYATVSYLLQKRANPNLQTMILASFIKPHHPFDPPEKWAKMYDPEKIEILPGWTDKCPDHDLKQAYFKNEDLTKEKLKKITTYYYVTITHIDFHIGRMIDSLKKRRMYDNTIIVFTSDHGEHMGFHHMLLKGGHAYDSIAKVPLIIKYPGSDRSGTSTDRLVSNVDIA</sequence>
<dbReference type="SUPFAM" id="SSF53649">
    <property type="entry name" value="Alkaline phosphatase-like"/>
    <property type="match status" value="1"/>
</dbReference>
<dbReference type="GO" id="GO:0046872">
    <property type="term" value="F:metal ion binding"/>
    <property type="evidence" value="ECO:0007669"/>
    <property type="project" value="UniProtKB-KW"/>
</dbReference>
<organism evidence="4">
    <name type="scientific">marine sediment metagenome</name>
    <dbReference type="NCBI Taxonomy" id="412755"/>
    <lineage>
        <taxon>unclassified sequences</taxon>
        <taxon>metagenomes</taxon>
        <taxon>ecological metagenomes</taxon>
    </lineage>
</organism>
<comment type="caution">
    <text evidence="4">The sequence shown here is derived from an EMBL/GenBank/DDBJ whole genome shotgun (WGS) entry which is preliminary data.</text>
</comment>
<accession>X0VDZ1</accession>
<dbReference type="EMBL" id="BARS01012312">
    <property type="protein sequence ID" value="GAF98785.1"/>
    <property type="molecule type" value="Genomic_DNA"/>
</dbReference>
<feature type="non-terminal residue" evidence="4">
    <location>
        <position position="1"/>
    </location>
</feature>
<dbReference type="GO" id="GO:0008484">
    <property type="term" value="F:sulfuric ester hydrolase activity"/>
    <property type="evidence" value="ECO:0007669"/>
    <property type="project" value="TreeGrafter"/>
</dbReference>
<feature type="non-terminal residue" evidence="4">
    <location>
        <position position="224"/>
    </location>
</feature>
<proteinExistence type="predicted"/>
<protein>
    <recommendedName>
        <fullName evidence="3">Sulfatase N-terminal domain-containing protein</fullName>
    </recommendedName>
</protein>
<evidence type="ECO:0000313" key="4">
    <source>
        <dbReference type="EMBL" id="GAF98785.1"/>
    </source>
</evidence>
<reference evidence="4" key="1">
    <citation type="journal article" date="2014" name="Front. Microbiol.">
        <title>High frequency of phylogenetically diverse reductive dehalogenase-homologous genes in deep subseafloor sedimentary metagenomes.</title>
        <authorList>
            <person name="Kawai M."/>
            <person name="Futagami T."/>
            <person name="Toyoda A."/>
            <person name="Takaki Y."/>
            <person name="Nishi S."/>
            <person name="Hori S."/>
            <person name="Arai W."/>
            <person name="Tsubouchi T."/>
            <person name="Morono Y."/>
            <person name="Uchiyama I."/>
            <person name="Ito T."/>
            <person name="Fujiyama A."/>
            <person name="Inagaki F."/>
            <person name="Takami H."/>
        </authorList>
    </citation>
    <scope>NUCLEOTIDE SEQUENCE</scope>
    <source>
        <strain evidence="4">Expedition CK06-06</strain>
    </source>
</reference>
<dbReference type="Gene3D" id="3.40.720.10">
    <property type="entry name" value="Alkaline Phosphatase, subunit A"/>
    <property type="match status" value="1"/>
</dbReference>
<dbReference type="PANTHER" id="PTHR45953">
    <property type="entry name" value="IDURONATE 2-SULFATASE"/>
    <property type="match status" value="1"/>
</dbReference>
<dbReference type="GO" id="GO:0005737">
    <property type="term" value="C:cytoplasm"/>
    <property type="evidence" value="ECO:0007669"/>
    <property type="project" value="TreeGrafter"/>
</dbReference>
<dbReference type="InterPro" id="IPR017850">
    <property type="entry name" value="Alkaline_phosphatase_core_sf"/>
</dbReference>
<keyword evidence="2" id="KW-0378">Hydrolase</keyword>